<keyword evidence="3" id="KW-1185">Reference proteome</keyword>
<comment type="caution">
    <text evidence="2">The sequence shown here is derived from an EMBL/GenBank/DDBJ whole genome shotgun (WGS) entry which is preliminary data.</text>
</comment>
<organism evidence="2 3">
    <name type="scientific">Ideonella azotifigens</name>
    <dbReference type="NCBI Taxonomy" id="513160"/>
    <lineage>
        <taxon>Bacteria</taxon>
        <taxon>Pseudomonadati</taxon>
        <taxon>Pseudomonadota</taxon>
        <taxon>Betaproteobacteria</taxon>
        <taxon>Burkholderiales</taxon>
        <taxon>Sphaerotilaceae</taxon>
        <taxon>Ideonella</taxon>
    </lineage>
</organism>
<evidence type="ECO:0000313" key="2">
    <source>
        <dbReference type="EMBL" id="GAA0767494.1"/>
    </source>
</evidence>
<feature type="compositionally biased region" description="Pro residues" evidence="1">
    <location>
        <begin position="55"/>
        <end position="65"/>
    </location>
</feature>
<reference evidence="2 3" key="1">
    <citation type="journal article" date="2019" name="Int. J. Syst. Evol. Microbiol.">
        <title>The Global Catalogue of Microorganisms (GCM) 10K type strain sequencing project: providing services to taxonomists for standard genome sequencing and annotation.</title>
        <authorList>
            <consortium name="The Broad Institute Genomics Platform"/>
            <consortium name="The Broad Institute Genome Sequencing Center for Infectious Disease"/>
            <person name="Wu L."/>
            <person name="Ma J."/>
        </authorList>
    </citation>
    <scope>NUCLEOTIDE SEQUENCE [LARGE SCALE GENOMIC DNA]</scope>
    <source>
        <strain evidence="2 3">JCM 15503</strain>
    </source>
</reference>
<sequence>MLSTRRGPALSASEGFPGPALRTPLTALSQALIRGGRWAAISAALALAACAAPPTKGPEAPPPVPSMEDLMSQADQAQQAGQREKARDAYRSAAKAYPTAKQPWLKLSEDYFAAADYGNAVLAGQEVLQRDPQDATANSILAVSGLRLTASSLKALRKDAAYPVGSREEALAVTRSLREALGETALLPIVSPDDAAQKAAAAPVKPRPPVRKASTPPAAGGAAAPAAAAAATAAPASPPPAPAAKPSANPLDKLK</sequence>
<dbReference type="Proteomes" id="UP001500279">
    <property type="component" value="Unassembled WGS sequence"/>
</dbReference>
<dbReference type="SUPFAM" id="SSF48452">
    <property type="entry name" value="TPR-like"/>
    <property type="match status" value="1"/>
</dbReference>
<name>A0ABN1KI32_9BURK</name>
<dbReference type="Gene3D" id="1.25.40.10">
    <property type="entry name" value="Tetratricopeptide repeat domain"/>
    <property type="match status" value="1"/>
</dbReference>
<evidence type="ECO:0000256" key="1">
    <source>
        <dbReference type="SAM" id="MobiDB-lite"/>
    </source>
</evidence>
<dbReference type="EMBL" id="BAAAEW010000047">
    <property type="protein sequence ID" value="GAA0767494.1"/>
    <property type="molecule type" value="Genomic_DNA"/>
</dbReference>
<feature type="region of interest" description="Disordered" evidence="1">
    <location>
        <begin position="197"/>
        <end position="255"/>
    </location>
</feature>
<proteinExistence type="predicted"/>
<dbReference type="RefSeq" id="WP_231010242.1">
    <property type="nucleotide sequence ID" value="NZ_BAAAEW010000047.1"/>
</dbReference>
<accession>A0ABN1KI32</accession>
<feature type="region of interest" description="Disordered" evidence="1">
    <location>
        <begin position="53"/>
        <end position="89"/>
    </location>
</feature>
<evidence type="ECO:0008006" key="4">
    <source>
        <dbReference type="Google" id="ProtNLM"/>
    </source>
</evidence>
<feature type="compositionally biased region" description="Low complexity" evidence="1">
    <location>
        <begin position="211"/>
        <end position="235"/>
    </location>
</feature>
<dbReference type="InterPro" id="IPR011990">
    <property type="entry name" value="TPR-like_helical_dom_sf"/>
</dbReference>
<gene>
    <name evidence="2" type="ORF">GCM10009107_56460</name>
</gene>
<evidence type="ECO:0000313" key="3">
    <source>
        <dbReference type="Proteomes" id="UP001500279"/>
    </source>
</evidence>
<protein>
    <recommendedName>
        <fullName evidence="4">Tetratricopeptide repeat protein</fullName>
    </recommendedName>
</protein>